<dbReference type="GeneID" id="10837821"/>
<evidence type="ECO:0000313" key="2">
    <source>
        <dbReference type="EMBL" id="AEH24926.1"/>
    </source>
</evidence>
<sequence length="418" mass="45779">MKRALALILLLIPFAMAQDVILWKGSPCEDVPYQKTIEAVAISNGTIYAGCSYKWVVNGTGLISVYYLGVTAAYSTNGTMLWTNDSGFVMKLYPLPEGKILVGSIGGLVVFDENGRYVDRFLVEGKLYDFSVDGDEVYLVSGDVGMVGNRSYPYGFIYKVRLLPNGTIVKPALWSLNLSTMPDRVRVGDVIYVGSGFPSGYTSRHRFGELLGINPDGRLLWNVSLGEWVRDIDLWNGKAVVGTGFGREGKLLVVDGNGNVLLERELFFVEDVEVHKGMAYVGGAEENGKLAAVDLNTGRVVWERDFPYRVKVVKWYEGKLLVGTGKFETKEEDNRTVVYNIGELFVVDPRNGKILKELSLGYVRSIAIESDTVVVGTGSGDFFVLDGRELSSKGVCGPGLTVLLTLFALPLGKKALSL</sequence>
<gene>
    <name evidence="2" type="ordered locus">PYCH_12480</name>
</gene>
<dbReference type="OrthoDB" id="145878at2157"/>
<dbReference type="HOGENOM" id="CLU_697595_0_0_2"/>
<dbReference type="Pfam" id="PF13360">
    <property type="entry name" value="PQQ_2"/>
    <property type="match status" value="1"/>
</dbReference>
<evidence type="ECO:0000259" key="1">
    <source>
        <dbReference type="Pfam" id="PF13360"/>
    </source>
</evidence>
<reference evidence="2 3" key="1">
    <citation type="journal article" date="2011" name="J. Bacteriol.">
        <title>Complete genome sequence of the obligate piezophilic hyperthermophilic archaeon Pyrococcus yayanosii CH1.</title>
        <authorList>
            <person name="Jun X."/>
            <person name="Lupeng L."/>
            <person name="Minjuan X."/>
            <person name="Oger P."/>
            <person name="Fengping W."/>
            <person name="Jebbar M."/>
            <person name="Xiang X."/>
        </authorList>
    </citation>
    <scope>NUCLEOTIDE SEQUENCE [LARGE SCALE GENOMIC DNA]</scope>
    <source>
        <strain evidence="3">CH1 / JCM 16557</strain>
    </source>
</reference>
<feature type="domain" description="Pyrrolo-quinoline quinone repeat" evidence="1">
    <location>
        <begin position="209"/>
        <end position="360"/>
    </location>
</feature>
<name>F8AF96_PYRYC</name>
<proteinExistence type="predicted"/>
<accession>F8AF96</accession>
<dbReference type="SMART" id="SM00564">
    <property type="entry name" value="PQQ"/>
    <property type="match status" value="3"/>
</dbReference>
<protein>
    <recommendedName>
        <fullName evidence="1">Pyrrolo-quinoline quinone repeat domain-containing protein</fullName>
    </recommendedName>
</protein>
<dbReference type="KEGG" id="pya:PYCH_12480"/>
<dbReference type="InterPro" id="IPR002372">
    <property type="entry name" value="PQQ_rpt_dom"/>
</dbReference>
<dbReference type="STRING" id="529709.PYCH_12480"/>
<dbReference type="Proteomes" id="UP000008386">
    <property type="component" value="Chromosome"/>
</dbReference>
<dbReference type="SUPFAM" id="SSF50998">
    <property type="entry name" value="Quinoprotein alcohol dehydrogenase-like"/>
    <property type="match status" value="1"/>
</dbReference>
<dbReference type="eggNOG" id="arCOG05863">
    <property type="taxonomic scope" value="Archaea"/>
</dbReference>
<keyword evidence="3" id="KW-1185">Reference proteome</keyword>
<dbReference type="EMBL" id="CP002779">
    <property type="protein sequence ID" value="AEH24926.1"/>
    <property type="molecule type" value="Genomic_DNA"/>
</dbReference>
<dbReference type="Gene3D" id="2.130.10.10">
    <property type="entry name" value="YVTN repeat-like/Quinoprotein amine dehydrogenase"/>
    <property type="match status" value="1"/>
</dbReference>
<dbReference type="AlphaFoldDB" id="F8AF96"/>
<dbReference type="InterPro" id="IPR011047">
    <property type="entry name" value="Quinoprotein_ADH-like_sf"/>
</dbReference>
<dbReference type="SUPFAM" id="SSF63829">
    <property type="entry name" value="Calcium-dependent phosphotriesterase"/>
    <property type="match status" value="1"/>
</dbReference>
<evidence type="ECO:0000313" key="3">
    <source>
        <dbReference type="Proteomes" id="UP000008386"/>
    </source>
</evidence>
<dbReference type="RefSeq" id="WP_013905982.1">
    <property type="nucleotide sequence ID" value="NC_015680.1"/>
</dbReference>
<dbReference type="InterPro" id="IPR018391">
    <property type="entry name" value="PQQ_b-propeller_rpt"/>
</dbReference>
<dbReference type="InterPro" id="IPR015943">
    <property type="entry name" value="WD40/YVTN_repeat-like_dom_sf"/>
</dbReference>
<organism evidence="2 3">
    <name type="scientific">Pyrococcus yayanosii (strain CH1 / JCM 16557)</name>
    <dbReference type="NCBI Taxonomy" id="529709"/>
    <lineage>
        <taxon>Archaea</taxon>
        <taxon>Methanobacteriati</taxon>
        <taxon>Methanobacteriota</taxon>
        <taxon>Thermococci</taxon>
        <taxon>Thermococcales</taxon>
        <taxon>Thermococcaceae</taxon>
        <taxon>Pyrococcus</taxon>
    </lineage>
</organism>